<dbReference type="OMA" id="GIFSTSW"/>
<evidence type="ECO:0000256" key="1">
    <source>
        <dbReference type="SAM" id="MobiDB-lite"/>
    </source>
</evidence>
<dbReference type="OrthoDB" id="678088at2759"/>
<feature type="transmembrane region" description="Helical" evidence="2">
    <location>
        <begin position="131"/>
        <end position="155"/>
    </location>
</feature>
<accession>A0A1J6K2G1</accession>
<dbReference type="PANTHER" id="PTHR34575">
    <property type="entry name" value="PROTEIN PAM68, CHLOROPLASTIC"/>
    <property type="match status" value="1"/>
</dbReference>
<dbReference type="Pfam" id="PF11947">
    <property type="entry name" value="DUF3464"/>
    <property type="match status" value="1"/>
</dbReference>
<keyword evidence="2" id="KW-1133">Transmembrane helix</keyword>
<dbReference type="STRING" id="49451.A0A1J6K2G1"/>
<dbReference type="KEGG" id="nau:109221585"/>
<reference evidence="3 5" key="1">
    <citation type="submission" date="2016-11" db="EMBL/GenBank/DDBJ databases">
        <title>The genome of Nicotiana attenuata.</title>
        <authorList>
            <person name="Xu S."/>
            <person name="Brockmoeller T."/>
            <person name="Gaquerel E."/>
            <person name="Navarro A."/>
            <person name="Kuhl H."/>
            <person name="Gase K."/>
            <person name="Ling Z."/>
            <person name="Zhou W."/>
            <person name="Kreitzer C."/>
            <person name="Stanke M."/>
            <person name="Tang H."/>
            <person name="Lyons E."/>
            <person name="Pandey P."/>
            <person name="Pandey S.P."/>
            <person name="Timmermann B."/>
            <person name="Baldwin I.T."/>
        </authorList>
    </citation>
    <scope>NUCLEOTIDE SEQUENCE [LARGE SCALE GENOMIC DNA]</scope>
    <source>
        <strain evidence="5">cv. UT</strain>
        <strain evidence="3">UT</strain>
        <tissue evidence="3">Leaves</tissue>
    </source>
</reference>
<comment type="caution">
    <text evidence="3">The sequence shown here is derived from an EMBL/GenBank/DDBJ whole genome shotgun (WGS) entry which is preliminary data.</text>
</comment>
<name>A0A1J6K2G1_NICAT</name>
<dbReference type="PANTHER" id="PTHR34575:SF6">
    <property type="entry name" value="EXPRESSED PROTEIN"/>
    <property type="match status" value="1"/>
</dbReference>
<evidence type="ECO:0000313" key="5">
    <source>
        <dbReference type="Proteomes" id="UP000187609"/>
    </source>
</evidence>
<dbReference type="Gramene" id="OIT35915">
    <property type="protein sequence ID" value="OIT35915"/>
    <property type="gene ID" value="A4A49_57685"/>
</dbReference>
<dbReference type="EMBL" id="MJEQ01008072">
    <property type="protein sequence ID" value="OIT19312.1"/>
    <property type="molecule type" value="Genomic_DNA"/>
</dbReference>
<keyword evidence="2" id="KW-0472">Membrane</keyword>
<feature type="transmembrane region" description="Helical" evidence="2">
    <location>
        <begin position="101"/>
        <end position="119"/>
    </location>
</feature>
<dbReference type="AlphaFoldDB" id="A0A1J6K2G1"/>
<dbReference type="InterPro" id="IPR021855">
    <property type="entry name" value="PAM68-like"/>
</dbReference>
<dbReference type="EMBL" id="MJEQ01000497">
    <property type="protein sequence ID" value="OIT35915.1"/>
    <property type="molecule type" value="Genomic_DNA"/>
</dbReference>
<protein>
    <submittedName>
        <fullName evidence="3">Uncharacterized protein pam68-like protein</fullName>
    </submittedName>
</protein>
<dbReference type="Proteomes" id="UP000187609">
    <property type="component" value="Unassembled WGS sequence"/>
</dbReference>
<evidence type="ECO:0000313" key="3">
    <source>
        <dbReference type="EMBL" id="OIT19312.1"/>
    </source>
</evidence>
<evidence type="ECO:0000256" key="2">
    <source>
        <dbReference type="SAM" id="Phobius"/>
    </source>
</evidence>
<feature type="region of interest" description="Disordered" evidence="1">
    <location>
        <begin position="54"/>
        <end position="87"/>
    </location>
</feature>
<gene>
    <name evidence="3" type="ORF">A4A49_41708</name>
    <name evidence="4" type="ORF">A4A49_57685</name>
</gene>
<evidence type="ECO:0000313" key="4">
    <source>
        <dbReference type="EMBL" id="OIT35915.1"/>
    </source>
</evidence>
<dbReference type="Gramene" id="OIT19312">
    <property type="protein sequence ID" value="OIT19312"/>
    <property type="gene ID" value="A4A49_41708"/>
</dbReference>
<keyword evidence="2" id="KW-0812">Transmembrane</keyword>
<sequence length="195" mass="22124">METLVGLQNSYLSITNSFPSNQKIPILFHKNIYRTPNIHQITWKLHAEAKGFGDVPAETQKQNGKLDASKRNNRRNNKNNNNDDNDEKIPSAVWERIIGRMLFYVGAPMVGGVALLQVLDIVKQQQLWDVPVWLPFLTTFITFGASTLGIAYGTLSASWDAEKEGSFLGLEQAQKNWVDMWAEDGNDDEQNRWSN</sequence>
<keyword evidence="5" id="KW-1185">Reference proteome</keyword>
<proteinExistence type="predicted"/>
<organism evidence="3 5">
    <name type="scientific">Nicotiana attenuata</name>
    <name type="common">Coyote tobacco</name>
    <dbReference type="NCBI Taxonomy" id="49451"/>
    <lineage>
        <taxon>Eukaryota</taxon>
        <taxon>Viridiplantae</taxon>
        <taxon>Streptophyta</taxon>
        <taxon>Embryophyta</taxon>
        <taxon>Tracheophyta</taxon>
        <taxon>Spermatophyta</taxon>
        <taxon>Magnoliopsida</taxon>
        <taxon>eudicotyledons</taxon>
        <taxon>Gunneridae</taxon>
        <taxon>Pentapetalae</taxon>
        <taxon>asterids</taxon>
        <taxon>lamiids</taxon>
        <taxon>Solanales</taxon>
        <taxon>Solanaceae</taxon>
        <taxon>Nicotianoideae</taxon>
        <taxon>Nicotianeae</taxon>
        <taxon>Nicotiana</taxon>
    </lineage>
</organism>